<dbReference type="GO" id="GO:0003723">
    <property type="term" value="F:RNA binding"/>
    <property type="evidence" value="ECO:0007669"/>
    <property type="project" value="InterPro"/>
</dbReference>
<dbReference type="InterPro" id="IPR028364">
    <property type="entry name" value="Ribosomal_uL1/biogenesis"/>
</dbReference>
<accession>A0AAV0KHQ7</accession>
<evidence type="ECO:0008006" key="4">
    <source>
        <dbReference type="Google" id="ProtNLM"/>
    </source>
</evidence>
<feature type="region of interest" description="Disordered" evidence="1">
    <location>
        <begin position="265"/>
        <end position="323"/>
    </location>
</feature>
<dbReference type="InterPro" id="IPR016095">
    <property type="entry name" value="Ribosomal_uL1_3-a/b-sand"/>
</dbReference>
<dbReference type="Gene3D" id="3.40.50.790">
    <property type="match status" value="1"/>
</dbReference>
<dbReference type="PANTHER" id="PTHR23105">
    <property type="entry name" value="RIBOSOMAL PROTEIN L7AE FAMILY MEMBER"/>
    <property type="match status" value="1"/>
</dbReference>
<protein>
    <recommendedName>
        <fullName evidence="4">Ribosomal protein L1</fullName>
    </recommendedName>
</protein>
<proteinExistence type="predicted"/>
<dbReference type="Proteomes" id="UP001154282">
    <property type="component" value="Unassembled WGS sequence"/>
</dbReference>
<feature type="region of interest" description="Disordered" evidence="1">
    <location>
        <begin position="363"/>
        <end position="385"/>
    </location>
</feature>
<sequence length="385" mass="42848">MEAPPPATGVSPGTVERAVNALQAWRATKLKTQKAQLLEQDEFMYVVISLKKIPEKGVGRVKPYKVSLPHRLANPEDGSSELCLIIDDRHKSGLTKESAKKKIEHDGIPISKIIKLSKLKTDYRPFEAKRKLCDSYDLFFADRRVLPLLPKMLGKEFFRKKKIPVAIDLKHKGWKEQIENACGSALVFVKTGTCSVVKAAKLSMEKDEIVENVMATINGVVEKIVPKKWGGVRSIHMKLLDSLALPVYEAVPELKLKIEGQKDEIEEETEKEVETENVDEGKTGKKKKGRISEIRYMDSNGGTDPDGEKLSDGENETEAGGSAEVVVKKRKKGIKAEGERKAKKVSKVKNVEVSKVKNVDGVKRKKDVSKGTNEAAIKLKKKKKV</sequence>
<gene>
    <name evidence="2" type="ORF">LITE_LOCUS18913</name>
</gene>
<dbReference type="InterPro" id="IPR050257">
    <property type="entry name" value="eL8/uL1-like"/>
</dbReference>
<evidence type="ECO:0000313" key="3">
    <source>
        <dbReference type="Proteomes" id="UP001154282"/>
    </source>
</evidence>
<keyword evidence="3" id="KW-1185">Reference proteome</keyword>
<dbReference type="AlphaFoldDB" id="A0AAV0KHQ7"/>
<feature type="compositionally biased region" description="Acidic residues" evidence="1">
    <location>
        <begin position="265"/>
        <end position="278"/>
    </location>
</feature>
<dbReference type="EMBL" id="CAMGYJ010000005">
    <property type="protein sequence ID" value="CAI0421790.1"/>
    <property type="molecule type" value="Genomic_DNA"/>
</dbReference>
<reference evidence="2" key="1">
    <citation type="submission" date="2022-08" db="EMBL/GenBank/DDBJ databases">
        <authorList>
            <person name="Gutierrez-Valencia J."/>
        </authorList>
    </citation>
    <scope>NUCLEOTIDE SEQUENCE</scope>
</reference>
<evidence type="ECO:0000313" key="2">
    <source>
        <dbReference type="EMBL" id="CAI0421790.1"/>
    </source>
</evidence>
<dbReference type="Pfam" id="PF00687">
    <property type="entry name" value="Ribosomal_L1"/>
    <property type="match status" value="1"/>
</dbReference>
<evidence type="ECO:0000256" key="1">
    <source>
        <dbReference type="SAM" id="MobiDB-lite"/>
    </source>
</evidence>
<dbReference type="SUPFAM" id="SSF56808">
    <property type="entry name" value="Ribosomal protein L1"/>
    <property type="match status" value="1"/>
</dbReference>
<comment type="caution">
    <text evidence="2">The sequence shown here is derived from an EMBL/GenBank/DDBJ whole genome shotgun (WGS) entry which is preliminary data.</text>
</comment>
<dbReference type="InterPro" id="IPR023674">
    <property type="entry name" value="Ribosomal_uL1-like"/>
</dbReference>
<dbReference type="FunFam" id="3.40.50.790:FF:000012">
    <property type="entry name" value="Ribosomal protein L1p/L10e family"/>
    <property type="match status" value="1"/>
</dbReference>
<name>A0AAV0KHQ7_9ROSI</name>
<dbReference type="CDD" id="cd00403">
    <property type="entry name" value="Ribosomal_L1"/>
    <property type="match status" value="1"/>
</dbReference>
<organism evidence="2 3">
    <name type="scientific">Linum tenue</name>
    <dbReference type="NCBI Taxonomy" id="586396"/>
    <lineage>
        <taxon>Eukaryota</taxon>
        <taxon>Viridiplantae</taxon>
        <taxon>Streptophyta</taxon>
        <taxon>Embryophyta</taxon>
        <taxon>Tracheophyta</taxon>
        <taxon>Spermatophyta</taxon>
        <taxon>Magnoliopsida</taxon>
        <taxon>eudicotyledons</taxon>
        <taxon>Gunneridae</taxon>
        <taxon>Pentapetalae</taxon>
        <taxon>rosids</taxon>
        <taxon>fabids</taxon>
        <taxon>Malpighiales</taxon>
        <taxon>Linaceae</taxon>
        <taxon>Linum</taxon>
    </lineage>
</organism>